<evidence type="ECO:0000313" key="6">
    <source>
        <dbReference type="WBParaSite" id="SRAE_1000104400.1"/>
    </source>
</evidence>
<dbReference type="CTD" id="36375140"/>
<dbReference type="WormBase" id="SRAE_1000104400">
    <property type="protein sequence ID" value="SRP08535"/>
    <property type="gene ID" value="WBGene00257645"/>
</dbReference>
<dbReference type="RefSeq" id="XP_024501977.1">
    <property type="nucleotide sequence ID" value="XM_024647950.1"/>
</dbReference>
<dbReference type="GeneID" id="36375140"/>
<protein>
    <submittedName>
        <fullName evidence="4 6">Uncharacterized protein</fullName>
    </submittedName>
</protein>
<name>A0A090KZ42_STRRB</name>
<organism evidence="4">
    <name type="scientific">Strongyloides ratti</name>
    <name type="common">Parasitic roundworm</name>
    <dbReference type="NCBI Taxonomy" id="34506"/>
    <lineage>
        <taxon>Eukaryota</taxon>
        <taxon>Metazoa</taxon>
        <taxon>Ecdysozoa</taxon>
        <taxon>Nematoda</taxon>
        <taxon>Chromadorea</taxon>
        <taxon>Rhabditida</taxon>
        <taxon>Tylenchina</taxon>
        <taxon>Panagrolaimomorpha</taxon>
        <taxon>Strongyloidoidea</taxon>
        <taxon>Strongyloididae</taxon>
        <taxon>Strongyloides</taxon>
    </lineage>
</organism>
<keyword evidence="2" id="KW-0472">Membrane</keyword>
<evidence type="ECO:0000256" key="1">
    <source>
        <dbReference type="SAM" id="MobiDB-lite"/>
    </source>
</evidence>
<accession>A0A090KZ42</accession>
<feature type="signal peptide" evidence="3">
    <location>
        <begin position="1"/>
        <end position="16"/>
    </location>
</feature>
<dbReference type="AlphaFoldDB" id="A0A090KZ42"/>
<dbReference type="WBParaSite" id="SRAE_1000104400.1">
    <property type="protein sequence ID" value="SRAE_1000104400.1"/>
    <property type="gene ID" value="WBGene00257645"/>
</dbReference>
<proteinExistence type="predicted"/>
<gene>
    <name evidence="4 6 7" type="ORF">SRAE_1000104400</name>
</gene>
<evidence type="ECO:0000256" key="2">
    <source>
        <dbReference type="SAM" id="Phobius"/>
    </source>
</evidence>
<evidence type="ECO:0000313" key="7">
    <source>
        <dbReference type="WormBase" id="SRAE_1000104400"/>
    </source>
</evidence>
<feature type="chain" id="PRO_5015030305" evidence="3">
    <location>
        <begin position="17"/>
        <end position="688"/>
    </location>
</feature>
<dbReference type="EMBL" id="LN609528">
    <property type="protein sequence ID" value="CEF62775.1"/>
    <property type="molecule type" value="Genomic_DNA"/>
</dbReference>
<dbReference type="Proteomes" id="UP000035682">
    <property type="component" value="Unplaced"/>
</dbReference>
<keyword evidence="5" id="KW-1185">Reference proteome</keyword>
<feature type="transmembrane region" description="Helical" evidence="2">
    <location>
        <begin position="591"/>
        <end position="614"/>
    </location>
</feature>
<keyword evidence="2" id="KW-1133">Transmembrane helix</keyword>
<sequence>MLQYLYFLSLISIIFSEKPIWDGKKHDGIIRHQFTDYRFSKKFHVELKRKNFLNQTINIFKHIDIINVPIHEVDISFVQVNSHGVRFLHKNENEYKQTITTWRSENEHLTGADETSCHLTHCEVGLLFFHKTKTGMKFFNDKIRDFYQIVYMKYVTNSGKLLFGPITIKSNNFPLILCPNKGWVNKLSSSQYIPIEKEGIVFEKFFNRHILLPIYSKHADTNVFICGEVHYLDGTKLKIGYEIKKEKINELKIESLNLLNEKLSCKNDKPENEFYHFVYNLYNGKISNMKFIDKANIKNFSIYHDSIIYMYDKKNDKIKKFEKNGFNFFFHIGNSSYPYPVIQPSCAKIVKPLNASLKVVTENDKKIKFSESKNNPNIKIFSIDKNLMNIRKKYNCKIEVDDIKENVHLKNFYKNSFIAKLVSIDDFGNEKNVTTLEFKNNFEGYGRYSCILTSLNGEKLHKDAKYIKPLTFETFPIGMIEEIQKITWPSINTVTISCKKKFSNFAKLKDMHVIFSETLQYRNSINKEMSMFFEDDDSVKFKYEDYFSKVNKIEDISYHCKYQTNGNTSFTIKIKGIILENEIKNSMFPDIIIIVAIVVAAAFFICLIILIILLKKAKKAKKLKKKLDMLSKTATSEFSFTSMSSSMSDSSGSKFSKFTSSKLPFKNNPKLNSNFSSNSSFSSISKVK</sequence>
<keyword evidence="3" id="KW-0732">Signal</keyword>
<evidence type="ECO:0000313" key="4">
    <source>
        <dbReference type="EMBL" id="CEF62775.1"/>
    </source>
</evidence>
<keyword evidence="2" id="KW-0812">Transmembrane</keyword>
<reference evidence="6" key="2">
    <citation type="submission" date="2020-12" db="UniProtKB">
        <authorList>
            <consortium name="WormBaseParasite"/>
        </authorList>
    </citation>
    <scope>IDENTIFICATION</scope>
</reference>
<reference evidence="4 5" key="1">
    <citation type="submission" date="2014-09" db="EMBL/GenBank/DDBJ databases">
        <authorList>
            <person name="Martin A.A."/>
        </authorList>
    </citation>
    <scope>NUCLEOTIDE SEQUENCE</scope>
    <source>
        <strain evidence="5">ED321</strain>
        <strain evidence="4">ED321 Heterogonic</strain>
    </source>
</reference>
<evidence type="ECO:0000313" key="5">
    <source>
        <dbReference type="Proteomes" id="UP000035682"/>
    </source>
</evidence>
<evidence type="ECO:0000256" key="3">
    <source>
        <dbReference type="SAM" id="SignalP"/>
    </source>
</evidence>
<feature type="region of interest" description="Disordered" evidence="1">
    <location>
        <begin position="664"/>
        <end position="688"/>
    </location>
</feature>